<dbReference type="RefSeq" id="WP_377358672.1">
    <property type="nucleotide sequence ID" value="NZ_JBHTCM010000010.1"/>
</dbReference>
<dbReference type="Gene3D" id="3.60.15.10">
    <property type="entry name" value="Ribonuclease Z/Hydroxyacylglutathione hydrolase-like"/>
    <property type="match status" value="1"/>
</dbReference>
<keyword evidence="4" id="KW-1185">Reference proteome</keyword>
<evidence type="ECO:0000256" key="1">
    <source>
        <dbReference type="SAM" id="MobiDB-lite"/>
    </source>
</evidence>
<sequence length="338" mass="36965">MSRPALALTRAAAPGDLPEHHTDRGFRNPPGSPTREPGWEREMGAFLKRLNRRRRQPVPLPDGHVLSPEAALAGLAAAEGRDSVTWLGHAAFLIRLGGRTILCDPWLSDHASPLRGFGPRRYAPPGIPVDRLPPVDLLLLSHCHYDHLCTRTLKALPGRHGVPAAVPLGLGRMLHRLGYRTVAELDWHDRLETDEVSVTALPAIHGSARGLFDRDRTLWCSYLLEAGGRRLWFGGDSAHGPVFAELGERYGPVDLAIVGVGAYQPRSIMRAVHADPEEGIAIARDLRAARVLGMHWGTVLLTEEDPFEPPARFGPAAQAAGYAEADAWLLRIGETRLL</sequence>
<feature type="compositionally biased region" description="Basic and acidic residues" evidence="1">
    <location>
        <begin position="17"/>
        <end position="26"/>
    </location>
</feature>
<evidence type="ECO:0000313" key="4">
    <source>
        <dbReference type="Proteomes" id="UP001596456"/>
    </source>
</evidence>
<name>A0ABW2KVR7_9PROT</name>
<dbReference type="Proteomes" id="UP001596456">
    <property type="component" value="Unassembled WGS sequence"/>
</dbReference>
<feature type="region of interest" description="Disordered" evidence="1">
    <location>
        <begin position="1"/>
        <end position="40"/>
    </location>
</feature>
<gene>
    <name evidence="3" type="ORF">ACFQPS_10210</name>
</gene>
<comment type="caution">
    <text evidence="3">The sequence shown here is derived from an EMBL/GenBank/DDBJ whole genome shotgun (WGS) entry which is preliminary data.</text>
</comment>
<dbReference type="InterPro" id="IPR036866">
    <property type="entry name" value="RibonucZ/Hydroxyglut_hydro"/>
</dbReference>
<dbReference type="SUPFAM" id="SSF56281">
    <property type="entry name" value="Metallo-hydrolase/oxidoreductase"/>
    <property type="match status" value="1"/>
</dbReference>
<feature type="compositionally biased region" description="Low complexity" evidence="1">
    <location>
        <begin position="1"/>
        <end position="14"/>
    </location>
</feature>
<feature type="domain" description="Metallo-beta-lactamase" evidence="2">
    <location>
        <begin position="99"/>
        <end position="296"/>
    </location>
</feature>
<dbReference type="Pfam" id="PF12706">
    <property type="entry name" value="Lactamase_B_2"/>
    <property type="match status" value="1"/>
</dbReference>
<evidence type="ECO:0000259" key="2">
    <source>
        <dbReference type="Pfam" id="PF12706"/>
    </source>
</evidence>
<reference evidence="4" key="1">
    <citation type="journal article" date="2019" name="Int. J. Syst. Evol. Microbiol.">
        <title>The Global Catalogue of Microorganisms (GCM) 10K type strain sequencing project: providing services to taxonomists for standard genome sequencing and annotation.</title>
        <authorList>
            <consortium name="The Broad Institute Genomics Platform"/>
            <consortium name="The Broad Institute Genome Sequencing Center for Infectious Disease"/>
            <person name="Wu L."/>
            <person name="Ma J."/>
        </authorList>
    </citation>
    <scope>NUCLEOTIDE SEQUENCE [LARGE SCALE GENOMIC DNA]</scope>
    <source>
        <strain evidence="4">CGMCC 1.16275</strain>
    </source>
</reference>
<dbReference type="PANTHER" id="PTHR15032:SF4">
    <property type="entry name" value="N-ACYL-PHOSPHATIDYLETHANOLAMINE-HYDROLYZING PHOSPHOLIPASE D"/>
    <property type="match status" value="1"/>
</dbReference>
<accession>A0ABW2KVR7</accession>
<organism evidence="3 4">
    <name type="scientific">Rhodocista pekingensis</name>
    <dbReference type="NCBI Taxonomy" id="201185"/>
    <lineage>
        <taxon>Bacteria</taxon>
        <taxon>Pseudomonadati</taxon>
        <taxon>Pseudomonadota</taxon>
        <taxon>Alphaproteobacteria</taxon>
        <taxon>Rhodospirillales</taxon>
        <taxon>Azospirillaceae</taxon>
        <taxon>Rhodocista</taxon>
    </lineage>
</organism>
<dbReference type="PANTHER" id="PTHR15032">
    <property type="entry name" value="N-ACYL-PHOSPHATIDYLETHANOLAMINE-HYDROLYZING PHOSPHOLIPASE D"/>
    <property type="match status" value="1"/>
</dbReference>
<evidence type="ECO:0000313" key="3">
    <source>
        <dbReference type="EMBL" id="MFC7333534.1"/>
    </source>
</evidence>
<dbReference type="InterPro" id="IPR001279">
    <property type="entry name" value="Metallo-B-lactamas"/>
</dbReference>
<protein>
    <submittedName>
        <fullName evidence="3">MBL fold metallo-hydrolase</fullName>
    </submittedName>
</protein>
<proteinExistence type="predicted"/>
<dbReference type="EMBL" id="JBHTCM010000010">
    <property type="protein sequence ID" value="MFC7333534.1"/>
    <property type="molecule type" value="Genomic_DNA"/>
</dbReference>